<evidence type="ECO:0000256" key="13">
    <source>
        <dbReference type="ARBA" id="ARBA00049254"/>
    </source>
</evidence>
<comment type="subcellular location">
    <subcellularLocation>
        <location evidence="1">Cell projection</location>
        <location evidence="1">Cilium</location>
    </subcellularLocation>
</comment>
<dbReference type="GO" id="GO:0042542">
    <property type="term" value="P:response to hydrogen peroxide"/>
    <property type="evidence" value="ECO:0007669"/>
    <property type="project" value="TreeGrafter"/>
</dbReference>
<sequence length="1576" mass="179076">MFSGLISLLTGEGTGKLHPNPPCMTLSNGAPICCKTASLTAGPRGPMLLQDVLFLDEMTHFDHERCPERVVHAKGGGAHGYFEVTRDITKICKAEMFSEIGKKTPMLARFSTAGGERGSPDSVRDPRGFALKFYTEEGNWDLVCNNTPIFFFRDPMQFPSFVNCLRKNPQTHVKDWNMMFDFFQSRPETIHQVMILYSDRGIPCSYRHMNGYGGHAFKMINQEGKATYVKFHFKTQQGIRNFTPEEASKMVAEDCDCCVRDLFDSIEKGDCPEWKMYIQVMTFEQAEAFPFNPFDVTKVWPHADFPLMEVGRMVLDRNPMNYFTEVEQAAFTPSHAVPGIDFSPDRMLQARLFSYKDSQYHRIGPNYMQLPINCPYRSRVANNMRDGYMALCNQCNAPNYHPNTFNGPKESTVERGCLQHSFPVVGDVGRYDDSDDHNFEQPRDFWTKVLDENARRRLCENMVEILKKCYPRIQDGMVDVCTKVHTDFGTCVRQLLDTEKMKEMKSKNKQSGCARNSVPTSMKWHPIHQFVAVGWLDGCVCLVPVGGPILHNVADVGGNEVSFIDWSHEGNTLMTMHSPSVVVTYSLSMGKQENVTTGKKFQIDLRETVTCQTKKLLFEVPSVVSQEETDDMELKLLEDKMAVAKVPRKPIGTEFLFGTDNGSIFSVAESDKKLVHKLDSGVLFIAYCEPKELIILFTQDVFIYHLLNTPIDGRVEKVKVKLGGKASNYKLELNESMLVMCWNERDMRVWDLMQEENGTVSLETSKGFDQNDIIQCVTVNAKKGIISGGTMDGKVANWKRRKGDTKIDSMWKLQTSNIVGKDIVQIRWSPIVDSVAVVTSEELVILEDDNFIVRMRNKIAVIQTSSNTFTLLNAATGVNQDLKLPISARGICLGDKQLVVWSDDTIMTYDVQSSLATIQSTSFACVASDVVITNQTLYCIEKDKVNSRTLQGTIRQIISLPEMEGDPVSLNLNRHWLVIGSSHGFVRIYNLSKKEAHQEHNAKYVIENVPSFSHFSSVKINPAGNKVACTFYENPTSLSELLLIFDAESDSITYFSFDKGMTDTQEYEAQAELAQSTEGRPVTAAARKMAREQTRFQMMYHRPGEMYWDDSDGRYLVVECMHMQQEMNDNRILTMFVTSEHGILLQDVQRKSAQCGRLVSVAVPVLYFVKKIEWEEEEVKDEKTIGRALIGKTLREFSGVENCDEATRKAMMDFCYYLILGSMDAAFKAIQFIKSESVWEQMASMSVKTGRLDVAVVCLGHMKNVRGARAIRKSQQAGENESMQCAALAVELGMLDDAQRLYASNERWDLVNKIYQQQNLWNQAFQIAETKDRIHLRNTHYNYAKHLEEYGNLEQAIENYEKAGVHQFEVPRMYANEPKQLENYVRRKRDPDLHKYWAGYMESIGEYDGAYNFYSFAKDFLAMAAQIALESADKAACFRMGRLYEAENDIQKAVLFYTKARALSSAIRLAREHDMKDRLANLSLMAGGNDLVEAARYYEDLPGYAHKAVMLYHKAGMIGRALDLAFRTEQFTALDLITKDLDANTDPQILKRAAEFFEGNQNYEKAVNFLCMAKEV</sequence>
<evidence type="ECO:0000256" key="1">
    <source>
        <dbReference type="ARBA" id="ARBA00004138"/>
    </source>
</evidence>
<dbReference type="PRINTS" id="PR00067">
    <property type="entry name" value="CATALASE"/>
</dbReference>
<keyword evidence="7" id="KW-0677">Repeat</keyword>
<dbReference type="GO" id="GO:0004096">
    <property type="term" value="F:catalase activity"/>
    <property type="evidence" value="ECO:0007669"/>
    <property type="project" value="UniProtKB-EC"/>
</dbReference>
<dbReference type="InterPro" id="IPR002226">
    <property type="entry name" value="Catalase_haem_BS"/>
</dbReference>
<comment type="catalytic activity">
    <reaction evidence="13 14">
        <text>2 H2O2 = O2 + 2 H2O</text>
        <dbReference type="Rhea" id="RHEA:20309"/>
        <dbReference type="ChEBI" id="CHEBI:15377"/>
        <dbReference type="ChEBI" id="CHEBI:15379"/>
        <dbReference type="ChEBI" id="CHEBI:16240"/>
        <dbReference type="EC" id="1.11.1.6"/>
    </reaction>
</comment>
<evidence type="ECO:0000313" key="17">
    <source>
        <dbReference type="EMBL" id="CAD6192417.1"/>
    </source>
</evidence>
<dbReference type="EMBL" id="CAJGYM010000027">
    <property type="protein sequence ID" value="CAD6192417.1"/>
    <property type="molecule type" value="Genomic_DNA"/>
</dbReference>
<evidence type="ECO:0000259" key="16">
    <source>
        <dbReference type="SMART" id="SM01060"/>
    </source>
</evidence>
<dbReference type="GO" id="GO:0042744">
    <property type="term" value="P:hydrogen peroxide catabolic process"/>
    <property type="evidence" value="ECO:0007669"/>
    <property type="project" value="UniProtKB-KW"/>
</dbReference>
<protein>
    <recommendedName>
        <fullName evidence="14">Catalase</fullName>
        <ecNumber evidence="14">1.11.1.6</ecNumber>
    </recommendedName>
</protein>
<feature type="domain" description="Catalase core" evidence="16">
    <location>
        <begin position="25"/>
        <end position="409"/>
    </location>
</feature>
<dbReference type="SUPFAM" id="SSF50978">
    <property type="entry name" value="WD40 repeat-like"/>
    <property type="match status" value="1"/>
</dbReference>
<dbReference type="InterPro" id="IPR015943">
    <property type="entry name" value="WD40/YVTN_repeat-like_dom_sf"/>
</dbReference>
<dbReference type="PANTHER" id="PTHR11465:SF9">
    <property type="entry name" value="CATALASE"/>
    <property type="match status" value="1"/>
</dbReference>
<evidence type="ECO:0000256" key="7">
    <source>
        <dbReference type="ARBA" id="ARBA00022737"/>
    </source>
</evidence>
<keyword evidence="18" id="KW-1185">Reference proteome</keyword>
<keyword evidence="10" id="KW-0969">Cilium</keyword>
<dbReference type="GO" id="GO:0005929">
    <property type="term" value="C:cilium"/>
    <property type="evidence" value="ECO:0007669"/>
    <property type="project" value="UniProtKB-SubCell"/>
</dbReference>
<dbReference type="InterPro" id="IPR010582">
    <property type="entry name" value="Catalase_immune_responsive"/>
</dbReference>
<comment type="function">
    <text evidence="15">Catalyzes the degradation of hydrogen peroxide (H(2)O(2)) generated by peroxisomal oxidases to water and oxygen, thereby protecting cells from the toxic effects of hydrogen peroxide.</text>
</comment>
<dbReference type="InterPro" id="IPR018028">
    <property type="entry name" value="Catalase"/>
</dbReference>
<dbReference type="InterPro" id="IPR056155">
    <property type="entry name" value="Beta-prop_IFT140_2nd"/>
</dbReference>
<dbReference type="Gene3D" id="2.130.10.10">
    <property type="entry name" value="YVTN repeat-like/Quinoprotein amine dehydrogenase"/>
    <property type="match status" value="1"/>
</dbReference>
<reference evidence="17" key="1">
    <citation type="submission" date="2020-10" db="EMBL/GenBank/DDBJ databases">
        <authorList>
            <person name="Kikuchi T."/>
        </authorList>
    </citation>
    <scope>NUCLEOTIDE SEQUENCE</scope>
    <source>
        <strain evidence="17">NKZ352</strain>
    </source>
</reference>
<dbReference type="Pfam" id="PF23385">
    <property type="entry name" value="Beta-prop_IFT140_2nd"/>
    <property type="match status" value="1"/>
</dbReference>
<evidence type="ECO:0000256" key="10">
    <source>
        <dbReference type="ARBA" id="ARBA00023069"/>
    </source>
</evidence>
<dbReference type="SUPFAM" id="SSF56634">
    <property type="entry name" value="Heme-dependent catalase-like"/>
    <property type="match status" value="1"/>
</dbReference>
<dbReference type="InterPro" id="IPR036322">
    <property type="entry name" value="WD40_repeat_dom_sf"/>
</dbReference>
<dbReference type="PANTHER" id="PTHR11465">
    <property type="entry name" value="CATALASE"/>
    <property type="match status" value="1"/>
</dbReference>
<dbReference type="FunFam" id="2.40.180.10:FF:000001">
    <property type="entry name" value="Catalase"/>
    <property type="match status" value="1"/>
</dbReference>
<dbReference type="EC" id="1.11.1.6" evidence="14"/>
<dbReference type="GO" id="GO:0005777">
    <property type="term" value="C:peroxisome"/>
    <property type="evidence" value="ECO:0007669"/>
    <property type="project" value="TreeGrafter"/>
</dbReference>
<dbReference type="InterPro" id="IPR011990">
    <property type="entry name" value="TPR-like_helical_dom_sf"/>
</dbReference>
<proteinExistence type="inferred from homology"/>
<evidence type="ECO:0000256" key="12">
    <source>
        <dbReference type="ARBA" id="ARBA00023324"/>
    </source>
</evidence>
<organism evidence="17 18">
    <name type="scientific">Caenorhabditis auriculariae</name>
    <dbReference type="NCBI Taxonomy" id="2777116"/>
    <lineage>
        <taxon>Eukaryota</taxon>
        <taxon>Metazoa</taxon>
        <taxon>Ecdysozoa</taxon>
        <taxon>Nematoda</taxon>
        <taxon>Chromadorea</taxon>
        <taxon>Rhabditida</taxon>
        <taxon>Rhabditina</taxon>
        <taxon>Rhabditomorpha</taxon>
        <taxon>Rhabditoidea</taxon>
        <taxon>Rhabditidae</taxon>
        <taxon>Peloderinae</taxon>
        <taxon>Caenorhabditis</taxon>
    </lineage>
</organism>
<evidence type="ECO:0000256" key="2">
    <source>
        <dbReference type="ARBA" id="ARBA00005329"/>
    </source>
</evidence>
<dbReference type="GO" id="GO:0005739">
    <property type="term" value="C:mitochondrion"/>
    <property type="evidence" value="ECO:0007669"/>
    <property type="project" value="TreeGrafter"/>
</dbReference>
<keyword evidence="5 14" id="KW-0349">Heme</keyword>
<dbReference type="GO" id="GO:0046872">
    <property type="term" value="F:metal ion binding"/>
    <property type="evidence" value="ECO:0007669"/>
    <property type="project" value="UniProtKB-KW"/>
</dbReference>
<keyword evidence="12 14" id="KW-0376">Hydrogen peroxide</keyword>
<comment type="similarity">
    <text evidence="2 14">Belongs to the catalase family.</text>
</comment>
<dbReference type="InterPro" id="IPR024708">
    <property type="entry name" value="Catalase_AS"/>
</dbReference>
<evidence type="ECO:0000256" key="6">
    <source>
        <dbReference type="ARBA" id="ARBA00022723"/>
    </source>
</evidence>
<evidence type="ECO:0000256" key="9">
    <source>
        <dbReference type="ARBA" id="ARBA00023004"/>
    </source>
</evidence>
<dbReference type="PROSITE" id="PS00438">
    <property type="entry name" value="CATALASE_2"/>
    <property type="match status" value="1"/>
</dbReference>
<dbReference type="PROSITE" id="PS00437">
    <property type="entry name" value="CATALASE_1"/>
    <property type="match status" value="1"/>
</dbReference>
<dbReference type="GO" id="GO:0020037">
    <property type="term" value="F:heme binding"/>
    <property type="evidence" value="ECO:0007669"/>
    <property type="project" value="InterPro"/>
</dbReference>
<dbReference type="Pfam" id="PF06628">
    <property type="entry name" value="Catalase-rel"/>
    <property type="match status" value="1"/>
</dbReference>
<name>A0A8S1HAP0_9PELO</name>
<keyword evidence="4" id="KW-0853">WD repeat</keyword>
<evidence type="ECO:0000256" key="14">
    <source>
        <dbReference type="RuleBase" id="RU000498"/>
    </source>
</evidence>
<evidence type="ECO:0000256" key="5">
    <source>
        <dbReference type="ARBA" id="ARBA00022617"/>
    </source>
</evidence>
<dbReference type="Proteomes" id="UP000835052">
    <property type="component" value="Unassembled WGS sequence"/>
</dbReference>
<dbReference type="InterPro" id="IPR011614">
    <property type="entry name" value="Catalase_core"/>
</dbReference>
<keyword evidence="9 14" id="KW-0408">Iron</keyword>
<evidence type="ECO:0000256" key="11">
    <source>
        <dbReference type="ARBA" id="ARBA00023273"/>
    </source>
</evidence>
<dbReference type="Gene3D" id="1.25.40.470">
    <property type="match status" value="2"/>
</dbReference>
<dbReference type="Gene3D" id="2.40.180.10">
    <property type="entry name" value="Catalase core domain"/>
    <property type="match status" value="1"/>
</dbReference>
<dbReference type="InterPro" id="IPR056154">
    <property type="entry name" value="Beta-prop_IFT140_1st"/>
</dbReference>
<dbReference type="Pfam" id="PF00199">
    <property type="entry name" value="Catalase"/>
    <property type="match status" value="1"/>
</dbReference>
<keyword evidence="8 14" id="KW-0560">Oxidoreductase</keyword>
<comment type="caution">
    <text evidence="17">The sequence shown here is derived from an EMBL/GenBank/DDBJ whole genome shotgun (WGS) entry which is preliminary data.</text>
</comment>
<evidence type="ECO:0000256" key="4">
    <source>
        <dbReference type="ARBA" id="ARBA00022574"/>
    </source>
</evidence>
<keyword evidence="6 14" id="KW-0479">Metal-binding</keyword>
<dbReference type="Pfam" id="PF24762">
    <property type="entry name" value="TPR_IF140-IFT172"/>
    <property type="match status" value="1"/>
</dbReference>
<dbReference type="FunFam" id="1.25.40.470:FF:000028">
    <property type="entry name" value="Intraflagellar transport protein 140-like protein"/>
    <property type="match status" value="1"/>
</dbReference>
<evidence type="ECO:0000256" key="3">
    <source>
        <dbReference type="ARBA" id="ARBA00022559"/>
    </source>
</evidence>
<evidence type="ECO:0000256" key="15">
    <source>
        <dbReference type="RuleBase" id="RU004142"/>
    </source>
</evidence>
<dbReference type="CDD" id="cd08156">
    <property type="entry name" value="catalase_clade_3"/>
    <property type="match status" value="1"/>
</dbReference>
<keyword evidence="11" id="KW-0966">Cell projection</keyword>
<evidence type="ECO:0000313" key="18">
    <source>
        <dbReference type="Proteomes" id="UP000835052"/>
    </source>
</evidence>
<dbReference type="Pfam" id="PF23383">
    <property type="entry name" value="Beta-prop_IFT140_1st"/>
    <property type="match status" value="1"/>
</dbReference>
<dbReference type="InterPro" id="IPR020835">
    <property type="entry name" value="Catalase_sf"/>
</dbReference>
<dbReference type="PROSITE" id="PS51402">
    <property type="entry name" value="CATALASE_3"/>
    <property type="match status" value="1"/>
</dbReference>
<dbReference type="OrthoDB" id="10258787at2759"/>
<dbReference type="SUPFAM" id="SSF48452">
    <property type="entry name" value="TPR-like"/>
    <property type="match status" value="1"/>
</dbReference>
<keyword evidence="3 14" id="KW-0575">Peroxidase</keyword>
<accession>A0A8S1HAP0</accession>
<evidence type="ECO:0000256" key="8">
    <source>
        <dbReference type="ARBA" id="ARBA00023002"/>
    </source>
</evidence>
<dbReference type="InterPro" id="IPR040333">
    <property type="entry name" value="Catalase_3"/>
</dbReference>
<dbReference type="InterPro" id="IPR056168">
    <property type="entry name" value="TPR_IF140/IFT172/WDR19"/>
</dbReference>
<gene>
    <name evidence="17" type="ORF">CAUJ_LOCUS8336</name>
</gene>
<dbReference type="SMART" id="SM01060">
    <property type="entry name" value="Catalase"/>
    <property type="match status" value="1"/>
</dbReference>